<dbReference type="PANTHER" id="PTHR30332">
    <property type="entry name" value="PROBABLE GENERAL SECRETION PATHWAY PROTEIN D"/>
    <property type="match status" value="1"/>
</dbReference>
<feature type="signal peptide" evidence="7">
    <location>
        <begin position="1"/>
        <end position="20"/>
    </location>
</feature>
<evidence type="ECO:0000256" key="5">
    <source>
        <dbReference type="RuleBase" id="RU004004"/>
    </source>
</evidence>
<feature type="region of interest" description="Disordered" evidence="6">
    <location>
        <begin position="23"/>
        <end position="116"/>
    </location>
</feature>
<feature type="domain" description="Type II/III secretion system secretin-like" evidence="8">
    <location>
        <begin position="358"/>
        <end position="535"/>
    </location>
</feature>
<evidence type="ECO:0000313" key="11">
    <source>
        <dbReference type="Proteomes" id="UP000634206"/>
    </source>
</evidence>
<protein>
    <recommendedName>
        <fullName evidence="12">NolW-like domain-containing protein</fullName>
    </recommendedName>
</protein>
<comment type="subcellular location">
    <subcellularLocation>
        <location evidence="5">Cell outer membrane</location>
    </subcellularLocation>
    <subcellularLocation>
        <location evidence="1">Membrane</location>
    </subcellularLocation>
</comment>
<dbReference type="PRINTS" id="PR00811">
    <property type="entry name" value="BCTERIALGSPD"/>
</dbReference>
<evidence type="ECO:0000256" key="4">
    <source>
        <dbReference type="RuleBase" id="RU004003"/>
    </source>
</evidence>
<evidence type="ECO:0008006" key="12">
    <source>
        <dbReference type="Google" id="ProtNLM"/>
    </source>
</evidence>
<dbReference type="Proteomes" id="UP000634206">
    <property type="component" value="Unassembled WGS sequence"/>
</dbReference>
<organism evidence="10 11">
    <name type="scientific">Oceaniferula flava</name>
    <dbReference type="NCBI Taxonomy" id="2800421"/>
    <lineage>
        <taxon>Bacteria</taxon>
        <taxon>Pseudomonadati</taxon>
        <taxon>Verrucomicrobiota</taxon>
        <taxon>Verrucomicrobiia</taxon>
        <taxon>Verrucomicrobiales</taxon>
        <taxon>Verrucomicrobiaceae</taxon>
        <taxon>Oceaniferula</taxon>
    </lineage>
</organism>
<dbReference type="InterPro" id="IPR050810">
    <property type="entry name" value="Bact_Secretion_Sys_Channel"/>
</dbReference>
<feature type="compositionally biased region" description="Low complexity" evidence="6">
    <location>
        <begin position="90"/>
        <end position="107"/>
    </location>
</feature>
<evidence type="ECO:0000313" key="10">
    <source>
        <dbReference type="EMBL" id="MBK1854447.1"/>
    </source>
</evidence>
<dbReference type="InterPro" id="IPR001775">
    <property type="entry name" value="GspD/PilQ"/>
</dbReference>
<comment type="caution">
    <text evidence="10">The sequence shown here is derived from an EMBL/GenBank/DDBJ whole genome shotgun (WGS) entry which is preliminary data.</text>
</comment>
<keyword evidence="11" id="KW-1185">Reference proteome</keyword>
<feature type="chain" id="PRO_5041913116" description="NolW-like domain-containing protein" evidence="7">
    <location>
        <begin position="21"/>
        <end position="601"/>
    </location>
</feature>
<dbReference type="GO" id="GO:0015627">
    <property type="term" value="C:type II protein secretion system complex"/>
    <property type="evidence" value="ECO:0007669"/>
    <property type="project" value="TreeGrafter"/>
</dbReference>
<sequence length="601" mass="64145">MKLTTALMLGGMIFSSTAMAQDAPGSNVRVSKPAFTPGGFGADGPADLPGNKGPANPNDAPDDAGPGRPAAPVSPDAPGDAPTENLPGEAPVDPDAPANPDVPVNADQAPAQEAQSIETENGGFLIKEANINDIFQLLARRAGKQYFHNNALNTDTYKVTGHLNGDGGALKQMEELAFMYGLRMYVKGNTVYAMMSDQLERLPAKQWTYSLKYLRPTDIEQIKALIQPLLTAGRGVVNYEPKTNTIVVIDTLHHVEMVEELLNKVDRPKGQIVIEVKILRVNSTAGHKSGVDWSSSLGSDGVSVDVIRSLNSVFGFGTEFTGSAISGGAAAGSTETVAADTSNIILTPFQLSGVLRALNEGSLVTQKSNPVVITEDNEKAIISLIDRVPIITSTVNNTGDGASVTTDEVRYKIDESDSTDPDKTREIGVTISITPSVLPDGTIRMNMRPRNAQIVEEITGPSGNTYPRVSEATIESIARIPNGNSLIVGGFYGESKGNDKNKVPLLGDIPVLNFFFKSKQTSREQSSLVFVVTPTSYDPACVTSNNRTTDRLRHSTAVPSDHQSINPKNPGAAHDPNLRRTINGARSLTTPDDYPQGYPQR</sequence>
<dbReference type="GO" id="GO:0009306">
    <property type="term" value="P:protein secretion"/>
    <property type="evidence" value="ECO:0007669"/>
    <property type="project" value="InterPro"/>
</dbReference>
<evidence type="ECO:0000259" key="8">
    <source>
        <dbReference type="Pfam" id="PF00263"/>
    </source>
</evidence>
<evidence type="ECO:0000259" key="9">
    <source>
        <dbReference type="Pfam" id="PF03958"/>
    </source>
</evidence>
<dbReference type="Gene3D" id="3.30.1370.120">
    <property type="match status" value="1"/>
</dbReference>
<feature type="compositionally biased region" description="Polar residues" evidence="6">
    <location>
        <begin position="557"/>
        <end position="567"/>
    </location>
</feature>
<evidence type="ECO:0000256" key="1">
    <source>
        <dbReference type="ARBA" id="ARBA00004370"/>
    </source>
</evidence>
<dbReference type="AlphaFoldDB" id="A0AAE2SCE4"/>
<evidence type="ECO:0000256" key="2">
    <source>
        <dbReference type="ARBA" id="ARBA00022729"/>
    </source>
</evidence>
<dbReference type="Pfam" id="PF00263">
    <property type="entry name" value="Secretin"/>
    <property type="match status" value="1"/>
</dbReference>
<gene>
    <name evidence="10" type="ORF">JIN83_05725</name>
</gene>
<feature type="region of interest" description="Disordered" evidence="6">
    <location>
        <begin position="556"/>
        <end position="578"/>
    </location>
</feature>
<accession>A0AAE2SCE4</accession>
<dbReference type="InterPro" id="IPR004846">
    <property type="entry name" value="T2SS/T3SS_dom"/>
</dbReference>
<proteinExistence type="inferred from homology"/>
<reference evidence="10" key="1">
    <citation type="submission" date="2021-01" db="EMBL/GenBank/DDBJ databases">
        <title>Modified the classification status of verrucomicrobia.</title>
        <authorList>
            <person name="Feng X."/>
        </authorList>
    </citation>
    <scope>NUCLEOTIDE SEQUENCE</scope>
    <source>
        <strain evidence="10">5K15</strain>
    </source>
</reference>
<feature type="compositionally biased region" description="Low complexity" evidence="6">
    <location>
        <begin position="49"/>
        <end position="71"/>
    </location>
</feature>
<feature type="domain" description="NolW-like" evidence="9">
    <location>
        <begin position="213"/>
        <end position="271"/>
    </location>
</feature>
<evidence type="ECO:0000256" key="6">
    <source>
        <dbReference type="SAM" id="MobiDB-lite"/>
    </source>
</evidence>
<comment type="similarity">
    <text evidence="4">Belongs to the bacterial secretin family.</text>
</comment>
<dbReference type="InterPro" id="IPR038591">
    <property type="entry name" value="NolW-like_sf"/>
</dbReference>
<evidence type="ECO:0000256" key="3">
    <source>
        <dbReference type="ARBA" id="ARBA00023136"/>
    </source>
</evidence>
<dbReference type="EMBL" id="JAENIG010000003">
    <property type="protein sequence ID" value="MBK1854447.1"/>
    <property type="molecule type" value="Genomic_DNA"/>
</dbReference>
<dbReference type="PANTHER" id="PTHR30332:SF17">
    <property type="entry name" value="TYPE IV PILIATION SYSTEM PROTEIN DR_0774-RELATED"/>
    <property type="match status" value="1"/>
</dbReference>
<name>A0AAE2SCE4_9BACT</name>
<dbReference type="GO" id="GO:0009279">
    <property type="term" value="C:cell outer membrane"/>
    <property type="evidence" value="ECO:0007669"/>
    <property type="project" value="UniProtKB-SubCell"/>
</dbReference>
<keyword evidence="2 7" id="KW-0732">Signal</keyword>
<dbReference type="Pfam" id="PF03958">
    <property type="entry name" value="Secretin_N"/>
    <property type="match status" value="1"/>
</dbReference>
<evidence type="ECO:0000256" key="7">
    <source>
        <dbReference type="SAM" id="SignalP"/>
    </source>
</evidence>
<dbReference type="RefSeq" id="WP_309489055.1">
    <property type="nucleotide sequence ID" value="NZ_JAENIG010000003.1"/>
</dbReference>
<keyword evidence="3" id="KW-0472">Membrane</keyword>
<dbReference type="InterPro" id="IPR005644">
    <property type="entry name" value="NolW-like"/>
</dbReference>
<keyword evidence="5" id="KW-0813">Transport</keyword>